<comment type="catalytic activity">
    <reaction evidence="2">
        <text>Release of N-terminal proline from a peptide.</text>
        <dbReference type="EC" id="3.4.11.5"/>
    </reaction>
</comment>
<dbReference type="PANTHER" id="PTHR11963:SF23">
    <property type="entry name" value="CYTOSOL AMINOPEPTIDASE"/>
    <property type="match status" value="1"/>
</dbReference>
<keyword evidence="23" id="KW-1185">Reference proteome</keyword>
<evidence type="ECO:0000256" key="16">
    <source>
        <dbReference type="ARBA" id="ARBA00033172"/>
    </source>
</evidence>
<reference evidence="21" key="2">
    <citation type="submission" date="2020-01" db="EMBL/GenBank/DDBJ databases">
        <authorList>
            <person name="Korhonen P.K.K."/>
            <person name="Guangxu M.G."/>
            <person name="Wang T.W."/>
            <person name="Stroehlein A.J.S."/>
            <person name="Young N.D."/>
            <person name="Ang C.-S.A."/>
            <person name="Fernando D.W.F."/>
            <person name="Lu H.L."/>
            <person name="Taylor S.T."/>
            <person name="Ehtesham M.E.M."/>
            <person name="Najaraj S.H.N."/>
            <person name="Harsha G.H.G."/>
            <person name="Madugundu A.M."/>
            <person name="Renuse S.R."/>
            <person name="Holt D.H."/>
            <person name="Pandey A.P."/>
            <person name="Papenfuss A.P."/>
            <person name="Gasser R.B.G."/>
            <person name="Fischer K.F."/>
        </authorList>
    </citation>
    <scope>NUCLEOTIDE SEQUENCE</scope>
    <source>
        <strain evidence="21">SSS_KF_BRIS2020</strain>
    </source>
</reference>
<evidence type="ECO:0000256" key="3">
    <source>
        <dbReference type="ARBA" id="ARBA00009528"/>
    </source>
</evidence>
<proteinExistence type="inferred from homology"/>
<evidence type="ECO:0000313" key="21">
    <source>
        <dbReference type="EMBL" id="KAF7490671.1"/>
    </source>
</evidence>
<dbReference type="Gene3D" id="3.40.220.10">
    <property type="entry name" value="Leucine Aminopeptidase, subunit E, domain 1"/>
    <property type="match status" value="1"/>
</dbReference>
<dbReference type="GO" id="GO:0006508">
    <property type="term" value="P:proteolysis"/>
    <property type="evidence" value="ECO:0007669"/>
    <property type="project" value="UniProtKB-KW"/>
</dbReference>
<name>A0A834R8C9_SARSC</name>
<dbReference type="Pfam" id="PF02789">
    <property type="entry name" value="Peptidase_M17_N"/>
    <property type="match status" value="1"/>
</dbReference>
<dbReference type="SUPFAM" id="SSF53187">
    <property type="entry name" value="Zn-dependent exopeptidases"/>
    <property type="match status" value="1"/>
</dbReference>
<reference evidence="22" key="3">
    <citation type="submission" date="2022-06" db="UniProtKB">
        <authorList>
            <consortium name="EnsemblMetazoa"/>
        </authorList>
    </citation>
    <scope>IDENTIFICATION</scope>
</reference>
<dbReference type="InterPro" id="IPR000819">
    <property type="entry name" value="Peptidase_M17_C"/>
</dbReference>
<reference evidence="23" key="1">
    <citation type="journal article" date="2020" name="PLoS Negl. Trop. Dis.">
        <title>High-quality nuclear genome for Sarcoptes scabiei-A critical resource for a neglected parasite.</title>
        <authorList>
            <person name="Korhonen P.K."/>
            <person name="Gasser R.B."/>
            <person name="Ma G."/>
            <person name="Wang T."/>
            <person name="Stroehlein A.J."/>
            <person name="Young N.D."/>
            <person name="Ang C.S."/>
            <person name="Fernando D.D."/>
            <person name="Lu H.C."/>
            <person name="Taylor S."/>
            <person name="Reynolds S.L."/>
            <person name="Mofiz E."/>
            <person name="Najaraj S.H."/>
            <person name="Gowda H."/>
            <person name="Madugundu A."/>
            <person name="Renuse S."/>
            <person name="Holt D."/>
            <person name="Pandey A."/>
            <person name="Papenfuss A.T."/>
            <person name="Fischer K."/>
        </authorList>
    </citation>
    <scope>NUCLEOTIDE SEQUENCE [LARGE SCALE GENOMIC DNA]</scope>
</reference>
<dbReference type="InterPro" id="IPR011356">
    <property type="entry name" value="Leucine_aapep/pepB"/>
</dbReference>
<sequence>MTILRNRCSTIRSIRKSFISPTFGLLYQHRCRSDLINQFRIRYIQPSILHSSKSSVFSSKSFQRLDDPIRLISNRILHTSASSFIMKNKAVLLGVYENSDKKDAFILTPSAEKINNECGGAIERQINIIGPLKKGKVRIFYDVKQDLPVVGVVGLGPNNAGYNELEEMDEKADNVRSAIASGVRSLRDLGSIEEICVDGCQNPMAASEGANLGLYYFDELKNASLKKPSVKVSVISNESNDETLWNEGVLLSTGQNLCRALEENPANLMTPTRFADIAVEKLGTLGVTVHVRDKAWAESMKMGSFLSVAKGSDEPPVFLELHYNNAPNTKPLVFVGKGITFDSGGISLKPSSNMDKMRADMGGAANVLSTIFTLAQKKSPVNIIGLMPLCENLPSGKANKPGDVVTAMNGKTIQVDNTDAEGRLILADGLCYAHQFNPFLIMDIATLTGAISVALGSAATGVFSTSTNYWKMLQRCGSETGDRMWRMPLFNHFTKQTTDSQLADLCNIGKYLGQGGSCIAAAFLREFVTASNWIHLDIAGVMDNKDEVTYLSKGMSGRPLRTLVKFIEEIFENKVFQ</sequence>
<evidence type="ECO:0000256" key="9">
    <source>
        <dbReference type="ARBA" id="ARBA00022801"/>
    </source>
</evidence>
<dbReference type="Proteomes" id="UP000070412">
    <property type="component" value="Unassembled WGS sequence"/>
</dbReference>
<evidence type="ECO:0000256" key="18">
    <source>
        <dbReference type="ARBA" id="ARBA00047881"/>
    </source>
</evidence>
<evidence type="ECO:0000256" key="11">
    <source>
        <dbReference type="ARBA" id="ARBA00023625"/>
    </source>
</evidence>
<comment type="similarity">
    <text evidence="3">Belongs to the peptidase M17 family.</text>
</comment>
<dbReference type="GO" id="GO:0070006">
    <property type="term" value="F:metalloaminopeptidase activity"/>
    <property type="evidence" value="ECO:0007669"/>
    <property type="project" value="InterPro"/>
</dbReference>
<dbReference type="InterPro" id="IPR023042">
    <property type="entry name" value="Peptidase_M17_leu_NH2_pept"/>
</dbReference>
<dbReference type="EC" id="3.4.13.23" evidence="11"/>
<protein>
    <recommendedName>
        <fullName evidence="6">Cytosol aminopeptidase</fullName>
        <ecNumber evidence="4">3.4.11.1</ecNumber>
        <ecNumber evidence="5">3.4.11.5</ecNumber>
        <ecNumber evidence="11">3.4.13.23</ecNumber>
    </recommendedName>
    <alternativeName>
        <fullName evidence="14">Cysteinylglycine-S-conjugate dipeptidase</fullName>
    </alternativeName>
    <alternativeName>
        <fullName evidence="15">Leucine aminopeptidase 3</fullName>
    </alternativeName>
    <alternativeName>
        <fullName evidence="16">Leucyl aminopeptidase</fullName>
    </alternativeName>
    <alternativeName>
        <fullName evidence="13">Proline aminopeptidase</fullName>
    </alternativeName>
    <alternativeName>
        <fullName evidence="12">Prolyl aminopeptidase</fullName>
    </alternativeName>
</protein>
<dbReference type="PROSITE" id="PS00631">
    <property type="entry name" value="CYTOSOL_AP"/>
    <property type="match status" value="1"/>
</dbReference>
<dbReference type="InterPro" id="IPR043472">
    <property type="entry name" value="Macro_dom-like"/>
</dbReference>
<evidence type="ECO:0000313" key="23">
    <source>
        <dbReference type="Proteomes" id="UP000070412"/>
    </source>
</evidence>
<evidence type="ECO:0000259" key="20">
    <source>
        <dbReference type="PROSITE" id="PS00631"/>
    </source>
</evidence>
<evidence type="ECO:0000256" key="4">
    <source>
        <dbReference type="ARBA" id="ARBA00012565"/>
    </source>
</evidence>
<comment type="catalytic activity">
    <reaction evidence="1">
        <text>Release of an N-terminal amino acid, Xaa-|-Yaa-, in which Xaa is preferably Leu, but may be other amino acids including Pro although not Arg or Lys, and Yaa may be Pro. Amino acid amides and methyl esters are also readily hydrolyzed, but rates on arylamides are exceedingly low.</text>
        <dbReference type="EC" id="3.4.11.1"/>
    </reaction>
</comment>
<evidence type="ECO:0000256" key="17">
    <source>
        <dbReference type="ARBA" id="ARBA00045966"/>
    </source>
</evidence>
<dbReference type="EC" id="3.4.11.5" evidence="5"/>
<comment type="function">
    <text evidence="17">Cytosolic metallopeptidase that catalyzes the removal of unsubstituted N-terminal hydrophobic amino acids from various peptides. The presence of Zn(2+) ions is essential for the peptidase activity, and the association with other cofactors can modulate the substrate spectificity of the enzyme. For instance, in the presence of Mn(2+), it displays a specific Cys-Gly hydrolyzing activity of Cys-Gly-S-conjugates. Involved in the metabolism of glutathione and in the degradation of glutathione S-conjugates, which may play a role in the control of the cell redox status.</text>
</comment>
<dbReference type="PRINTS" id="PR00481">
    <property type="entry name" value="LAMNOPPTDASE"/>
</dbReference>
<keyword evidence="8" id="KW-0645">Protease</keyword>
<comment type="catalytic activity">
    <reaction evidence="10">
        <text>an S-substituted L-cysteinylglycine + H2O = an S-substituted L-cysteine + glycine</text>
        <dbReference type="Rhea" id="RHEA:60444"/>
        <dbReference type="ChEBI" id="CHEBI:15377"/>
        <dbReference type="ChEBI" id="CHEBI:57305"/>
        <dbReference type="ChEBI" id="CHEBI:58717"/>
        <dbReference type="ChEBI" id="CHEBI:143103"/>
        <dbReference type="EC" id="3.4.13.23"/>
    </reaction>
    <physiologicalReaction direction="left-to-right" evidence="10">
        <dbReference type="Rhea" id="RHEA:60445"/>
    </physiologicalReaction>
</comment>
<dbReference type="EC" id="3.4.11.1" evidence="4"/>
<dbReference type="InterPro" id="IPR008283">
    <property type="entry name" value="Peptidase_M17_N"/>
</dbReference>
<dbReference type="OrthoDB" id="412814at2759"/>
<evidence type="ECO:0000256" key="19">
    <source>
        <dbReference type="ARBA" id="ARBA00049107"/>
    </source>
</evidence>
<evidence type="ECO:0000256" key="8">
    <source>
        <dbReference type="ARBA" id="ARBA00022670"/>
    </source>
</evidence>
<feature type="domain" description="Cytosol aminopeptidase" evidence="20">
    <location>
        <begin position="417"/>
        <end position="424"/>
    </location>
</feature>
<dbReference type="EMBL" id="WVUK01000062">
    <property type="protein sequence ID" value="KAF7490671.1"/>
    <property type="molecule type" value="Genomic_DNA"/>
</dbReference>
<dbReference type="Pfam" id="PF00883">
    <property type="entry name" value="Peptidase_M17"/>
    <property type="match status" value="1"/>
</dbReference>
<comment type="catalytic activity">
    <reaction evidence="18">
        <text>S-benzyl-L-cysteinylglycine + H2O = S-benzyl-L-cysteine + glycine</text>
        <dbReference type="Rhea" id="RHEA:62568"/>
        <dbReference type="ChEBI" id="CHEBI:15377"/>
        <dbReference type="ChEBI" id="CHEBI:57305"/>
        <dbReference type="ChEBI" id="CHEBI:145802"/>
        <dbReference type="ChEBI" id="CHEBI:145803"/>
    </reaction>
    <physiologicalReaction direction="left-to-right" evidence="18">
        <dbReference type="Rhea" id="RHEA:62569"/>
    </physiologicalReaction>
</comment>
<evidence type="ECO:0000256" key="5">
    <source>
        <dbReference type="ARBA" id="ARBA00012568"/>
    </source>
</evidence>
<dbReference type="Gene3D" id="3.40.630.10">
    <property type="entry name" value="Zn peptidases"/>
    <property type="match status" value="1"/>
</dbReference>
<dbReference type="HAMAP" id="MF_00181">
    <property type="entry name" value="Cytosol_peptidase_M17"/>
    <property type="match status" value="1"/>
</dbReference>
<evidence type="ECO:0000256" key="12">
    <source>
        <dbReference type="ARBA" id="ARBA00029605"/>
    </source>
</evidence>
<dbReference type="GO" id="GO:0005737">
    <property type="term" value="C:cytoplasm"/>
    <property type="evidence" value="ECO:0007669"/>
    <property type="project" value="InterPro"/>
</dbReference>
<dbReference type="EnsemblMetazoa" id="SSS_6496s_mrna">
    <property type="protein sequence ID" value="KAF7490671.1"/>
    <property type="gene ID" value="SSS_6496"/>
</dbReference>
<dbReference type="GO" id="GO:0030145">
    <property type="term" value="F:manganese ion binding"/>
    <property type="evidence" value="ECO:0007669"/>
    <property type="project" value="InterPro"/>
</dbReference>
<evidence type="ECO:0000256" key="2">
    <source>
        <dbReference type="ARBA" id="ARBA00001585"/>
    </source>
</evidence>
<evidence type="ECO:0000256" key="6">
    <source>
        <dbReference type="ARBA" id="ARBA00014190"/>
    </source>
</evidence>
<dbReference type="CDD" id="cd00433">
    <property type="entry name" value="Peptidase_M17"/>
    <property type="match status" value="1"/>
</dbReference>
<gene>
    <name evidence="21" type="ORF">SSS_6496</name>
</gene>
<evidence type="ECO:0000256" key="14">
    <source>
        <dbReference type="ARBA" id="ARBA00030997"/>
    </source>
</evidence>
<evidence type="ECO:0000256" key="1">
    <source>
        <dbReference type="ARBA" id="ARBA00000135"/>
    </source>
</evidence>
<keyword evidence="7 21" id="KW-0031">Aminopeptidase</keyword>
<comment type="catalytic activity">
    <reaction evidence="19">
        <text>L-cysteinylglycine + H2O = L-cysteine + glycine</text>
        <dbReference type="Rhea" id="RHEA:28783"/>
        <dbReference type="ChEBI" id="CHEBI:15377"/>
        <dbReference type="ChEBI" id="CHEBI:35235"/>
        <dbReference type="ChEBI" id="CHEBI:57305"/>
        <dbReference type="ChEBI" id="CHEBI:61694"/>
    </reaction>
    <physiologicalReaction direction="left-to-right" evidence="19">
        <dbReference type="Rhea" id="RHEA:28784"/>
    </physiologicalReaction>
</comment>
<dbReference type="PANTHER" id="PTHR11963">
    <property type="entry name" value="LEUCINE AMINOPEPTIDASE-RELATED"/>
    <property type="match status" value="1"/>
</dbReference>
<evidence type="ECO:0000256" key="7">
    <source>
        <dbReference type="ARBA" id="ARBA00022438"/>
    </source>
</evidence>
<dbReference type="AlphaFoldDB" id="A0A834R8C9"/>
<evidence type="ECO:0000313" key="22">
    <source>
        <dbReference type="EnsemblMetazoa" id="KAF7490671.1"/>
    </source>
</evidence>
<dbReference type="SUPFAM" id="SSF52949">
    <property type="entry name" value="Macro domain-like"/>
    <property type="match status" value="1"/>
</dbReference>
<accession>A0A834R8C9</accession>
<keyword evidence="9" id="KW-0378">Hydrolase</keyword>
<evidence type="ECO:0000256" key="15">
    <source>
        <dbReference type="ARBA" id="ARBA00031564"/>
    </source>
</evidence>
<organism evidence="21">
    <name type="scientific">Sarcoptes scabiei</name>
    <name type="common">Itch mite</name>
    <name type="synonym">Acarus scabiei</name>
    <dbReference type="NCBI Taxonomy" id="52283"/>
    <lineage>
        <taxon>Eukaryota</taxon>
        <taxon>Metazoa</taxon>
        <taxon>Ecdysozoa</taxon>
        <taxon>Arthropoda</taxon>
        <taxon>Chelicerata</taxon>
        <taxon>Arachnida</taxon>
        <taxon>Acari</taxon>
        <taxon>Acariformes</taxon>
        <taxon>Sarcoptiformes</taxon>
        <taxon>Astigmata</taxon>
        <taxon>Psoroptidia</taxon>
        <taxon>Sarcoptoidea</taxon>
        <taxon>Sarcoptidae</taxon>
        <taxon>Sarcoptinae</taxon>
        <taxon>Sarcoptes</taxon>
    </lineage>
</organism>
<evidence type="ECO:0000256" key="13">
    <source>
        <dbReference type="ARBA" id="ARBA00030930"/>
    </source>
</evidence>
<evidence type="ECO:0000256" key="10">
    <source>
        <dbReference type="ARBA" id="ARBA00023511"/>
    </source>
</evidence>